<dbReference type="Gene3D" id="1.10.530.10">
    <property type="match status" value="1"/>
</dbReference>
<feature type="domain" description="Transglycosylase SLT" evidence="1">
    <location>
        <begin position="97"/>
        <end position="206"/>
    </location>
</feature>
<evidence type="ECO:0000259" key="1">
    <source>
        <dbReference type="Pfam" id="PF01464"/>
    </source>
</evidence>
<comment type="caution">
    <text evidence="2">The sequence shown here is derived from an EMBL/GenBank/DDBJ whole genome shotgun (WGS) entry which is preliminary data.</text>
</comment>
<dbReference type="InterPro" id="IPR023346">
    <property type="entry name" value="Lysozyme-like_dom_sf"/>
</dbReference>
<evidence type="ECO:0000313" key="3">
    <source>
        <dbReference type="Proteomes" id="UP000060630"/>
    </source>
</evidence>
<gene>
    <name evidence="2" type="ORF">WL29_22690</name>
</gene>
<evidence type="ECO:0000313" key="2">
    <source>
        <dbReference type="EMBL" id="KWA84173.1"/>
    </source>
</evidence>
<name>A0A106QD92_9BURK</name>
<reference evidence="2 3" key="1">
    <citation type="submission" date="2015-11" db="EMBL/GenBank/DDBJ databases">
        <title>Expanding the genomic diversity of Burkholderia species for the development of highly accurate diagnostics.</title>
        <authorList>
            <person name="Sahl J."/>
            <person name="Keim P."/>
            <person name="Wagner D."/>
        </authorList>
    </citation>
    <scope>NUCLEOTIDE SEQUENCE [LARGE SCALE GENOMIC DNA]</scope>
    <source>
        <strain evidence="2 3">MSMB2087WGS</strain>
    </source>
</reference>
<organism evidence="2 3">
    <name type="scientific">Burkholderia ubonensis</name>
    <dbReference type="NCBI Taxonomy" id="101571"/>
    <lineage>
        <taxon>Bacteria</taxon>
        <taxon>Pseudomonadati</taxon>
        <taxon>Pseudomonadota</taxon>
        <taxon>Betaproteobacteria</taxon>
        <taxon>Burkholderiales</taxon>
        <taxon>Burkholderiaceae</taxon>
        <taxon>Burkholderia</taxon>
        <taxon>Burkholderia cepacia complex</taxon>
    </lineage>
</organism>
<dbReference type="EMBL" id="LPHD01000049">
    <property type="protein sequence ID" value="KWA84173.1"/>
    <property type="molecule type" value="Genomic_DNA"/>
</dbReference>
<accession>A0A106QD92</accession>
<dbReference type="SUPFAM" id="SSF53955">
    <property type="entry name" value="Lysozyme-like"/>
    <property type="match status" value="1"/>
</dbReference>
<dbReference type="RefSeq" id="WP_060192572.1">
    <property type="nucleotide sequence ID" value="NZ_LPHD01000049.1"/>
</dbReference>
<proteinExistence type="predicted"/>
<dbReference type="Proteomes" id="UP000060630">
    <property type="component" value="Unassembled WGS sequence"/>
</dbReference>
<dbReference type="Pfam" id="PF01464">
    <property type="entry name" value="SLT"/>
    <property type="match status" value="1"/>
</dbReference>
<dbReference type="CDD" id="cd00254">
    <property type="entry name" value="LT-like"/>
    <property type="match status" value="1"/>
</dbReference>
<sequence length="227" mass="24655">MMATRAQATTFSSRLTSLLTGVLMSVVALASIPGLEFTTLAARGLIRTPVEVHREPAGTPVPQAAAALDQDTVTSYLSREWNLGRPYASQVASAVLASSKRHGVDPLLLMAVAATESSFKHWVGNPDGGNDPMKPFGIMQVAGRYHTDKFPGGEVKATSVKENVDIGARVLKEYLASERGNERRALLRYNGSLHVSDKYFHTVSRFKQRLLRGLLAQRGHNDESQPA</sequence>
<dbReference type="AlphaFoldDB" id="A0A106QD92"/>
<dbReference type="InterPro" id="IPR008258">
    <property type="entry name" value="Transglycosylase_SLT_dom_1"/>
</dbReference>
<protein>
    <recommendedName>
        <fullName evidence="1">Transglycosylase SLT domain-containing protein</fullName>
    </recommendedName>
</protein>